<reference evidence="4 10" key="3">
    <citation type="submission" date="2018-11" db="EMBL/GenBank/DDBJ databases">
        <title>Sequencing Av. paragallinarum serogroups.</title>
        <authorList>
            <person name="Hellmuth J.E."/>
            <person name="Boucher C.E."/>
            <person name="Cason E.D."/>
        </authorList>
    </citation>
    <scope>NUCLEOTIDE SEQUENCE [LARGE SCALE GENOMIC DNA]</scope>
    <source>
        <strain evidence="4 10">SA-3</strain>
    </source>
</reference>
<evidence type="ECO:0000256" key="1">
    <source>
        <dbReference type="SAM" id="Phobius"/>
    </source>
</evidence>
<evidence type="ECO:0000313" key="7">
    <source>
        <dbReference type="Proteomes" id="UP000247594"/>
    </source>
</evidence>
<keyword evidence="1" id="KW-1133">Transmembrane helix</keyword>
<accession>A0A0F5EW83</accession>
<keyword evidence="1" id="KW-0472">Membrane</keyword>
<evidence type="ECO:0000313" key="11">
    <source>
        <dbReference type="Proteomes" id="UP001347884"/>
    </source>
</evidence>
<dbReference type="Proteomes" id="UP000254620">
    <property type="component" value="Unassembled WGS sequence"/>
</dbReference>
<dbReference type="Proteomes" id="UP000247594">
    <property type="component" value="Unassembled WGS sequence"/>
</dbReference>
<dbReference type="EMBL" id="JAMDKF010000036">
    <property type="protein sequence ID" value="MEE6042507.1"/>
    <property type="molecule type" value="Genomic_DNA"/>
</dbReference>
<evidence type="ECO:0000313" key="6">
    <source>
        <dbReference type="EMBL" id="SUU97449.1"/>
    </source>
</evidence>
<dbReference type="AlphaFoldDB" id="A0A0F5EW83"/>
<dbReference type="Proteomes" id="UP000254465">
    <property type="component" value="Unassembled WGS sequence"/>
</dbReference>
<dbReference type="RefSeq" id="WP_017806190.1">
    <property type="nucleotide sequence ID" value="NZ_CP081939.1"/>
</dbReference>
<evidence type="ECO:0000313" key="5">
    <source>
        <dbReference type="EMBL" id="STO71517.1"/>
    </source>
</evidence>
<proteinExistence type="predicted"/>
<evidence type="ECO:0000313" key="10">
    <source>
        <dbReference type="Proteomes" id="UP000294229"/>
    </source>
</evidence>
<keyword evidence="1" id="KW-0812">Transmembrane</keyword>
<evidence type="ECO:0000313" key="9">
    <source>
        <dbReference type="Proteomes" id="UP000254620"/>
    </source>
</evidence>
<feature type="transmembrane region" description="Helical" evidence="1">
    <location>
        <begin position="43"/>
        <end position="62"/>
    </location>
</feature>
<reference evidence="3 7" key="1">
    <citation type="submission" date="2018-06" db="EMBL/GenBank/DDBJ databases">
        <authorList>
            <person name="Teymurazov M."/>
            <person name="Kislichkina A."/>
            <person name="Abaymova A."/>
            <person name="Mukhina T."/>
            <person name="Mayskaya N."/>
            <person name="Svetoch E."/>
            <person name="Bogun A."/>
        </authorList>
    </citation>
    <scope>NUCLEOTIDE SEQUENCE [LARGE SCALE GENOMIC DNA]</scope>
    <source>
        <strain evidence="3 7">SCPM-O-B-8406</strain>
    </source>
</reference>
<name>A0A0F5EW83_AVIPA</name>
<dbReference type="eggNOG" id="ENOG5031K3V">
    <property type="taxonomic scope" value="Bacteria"/>
</dbReference>
<dbReference type="EMBL" id="QJPJ01000006">
    <property type="protein sequence ID" value="PXZ39369.1"/>
    <property type="molecule type" value="Genomic_DNA"/>
</dbReference>
<feature type="transmembrane region" description="Helical" evidence="1">
    <location>
        <begin position="20"/>
        <end position="37"/>
    </location>
</feature>
<evidence type="ECO:0000313" key="3">
    <source>
        <dbReference type="EMBL" id="PXZ39369.1"/>
    </source>
</evidence>
<dbReference type="OrthoDB" id="5690589at2"/>
<evidence type="ECO:0000313" key="8">
    <source>
        <dbReference type="Proteomes" id="UP000254465"/>
    </source>
</evidence>
<gene>
    <name evidence="3" type="ORF">DM482_05335</name>
    <name evidence="4" type="ORF">EIG79_11155</name>
    <name evidence="2" type="ORF">M5S13_11590</name>
    <name evidence="6" type="ORF">NCTC10926_00837</name>
    <name evidence="5" type="ORF">NCTC11296_01420</name>
</gene>
<sequence length="75" mass="8491">MFNLIMRPIEPETLEDWKKISIDIAKVAILAIPVILYGKDPLYLKLINSCLLAVAAYSGLIAGRKFNQMKKEVEK</sequence>
<reference evidence="2 11" key="4">
    <citation type="journal article" date="2022" name="Front. Microbiol.">
        <title>Commensal bacteria contribute to the growth of multidrug-resistant Avibacterium paragallinarum in chickens.</title>
        <authorList>
            <person name="Zhu J."/>
            <person name="Chen Y."/>
            <person name="Wu Y."/>
            <person name="Wang Y."/>
            <person name="Zhu K."/>
        </authorList>
    </citation>
    <scope>NUCLEOTIDE SEQUENCE [LARGE SCALE GENOMIC DNA]</scope>
    <source>
        <strain evidence="2 11">AV25</strain>
    </source>
</reference>
<organism evidence="4 10">
    <name type="scientific">Avibacterium paragallinarum</name>
    <name type="common">Haemophilus gallinarum</name>
    <dbReference type="NCBI Taxonomy" id="728"/>
    <lineage>
        <taxon>Bacteria</taxon>
        <taxon>Pseudomonadati</taxon>
        <taxon>Pseudomonadota</taxon>
        <taxon>Gammaproteobacteria</taxon>
        <taxon>Pasteurellales</taxon>
        <taxon>Pasteurellaceae</taxon>
        <taxon>Avibacterium</taxon>
    </lineage>
</organism>
<dbReference type="Proteomes" id="UP000294229">
    <property type="component" value="Unassembled WGS sequence"/>
</dbReference>
<protein>
    <submittedName>
        <fullName evidence="4">Uncharacterized protein</fullName>
    </submittedName>
</protein>
<dbReference type="EMBL" id="RQXS01000083">
    <property type="protein sequence ID" value="RZN55644.1"/>
    <property type="molecule type" value="Genomic_DNA"/>
</dbReference>
<evidence type="ECO:0000313" key="4">
    <source>
        <dbReference type="EMBL" id="RZN55644.1"/>
    </source>
</evidence>
<evidence type="ECO:0000313" key="2">
    <source>
        <dbReference type="EMBL" id="MEE6042507.1"/>
    </source>
</evidence>
<reference evidence="2" key="5">
    <citation type="submission" date="2022-05" db="EMBL/GenBank/DDBJ databases">
        <authorList>
            <person name="Chen Y."/>
            <person name="Zhu J."/>
            <person name="Zhu K."/>
        </authorList>
    </citation>
    <scope>NUCLEOTIDE SEQUENCE</scope>
    <source>
        <strain evidence="2">AV25</strain>
    </source>
</reference>
<dbReference type="EMBL" id="UGHK01000002">
    <property type="protein sequence ID" value="STO71517.1"/>
    <property type="molecule type" value="Genomic_DNA"/>
</dbReference>
<dbReference type="Proteomes" id="UP001347884">
    <property type="component" value="Unassembled WGS sequence"/>
</dbReference>
<reference evidence="8 9" key="2">
    <citation type="submission" date="2018-06" db="EMBL/GenBank/DDBJ databases">
        <authorList>
            <consortium name="Pathogen Informatics"/>
            <person name="Doyle S."/>
        </authorList>
    </citation>
    <scope>NUCLEOTIDE SEQUENCE [LARGE SCALE GENOMIC DNA]</scope>
    <source>
        <strain evidence="6 9">NCTC10926</strain>
        <strain evidence="5 8">NCTC11296</strain>
    </source>
</reference>
<dbReference type="EMBL" id="UFSW01000001">
    <property type="protein sequence ID" value="SUU97449.1"/>
    <property type="molecule type" value="Genomic_DNA"/>
</dbReference>
<keyword evidence="11" id="KW-1185">Reference proteome</keyword>